<dbReference type="InterPro" id="IPR045031">
    <property type="entry name" value="DHP_synth-like"/>
</dbReference>
<evidence type="ECO:0000256" key="8">
    <source>
        <dbReference type="ARBA" id="ARBA00022909"/>
    </source>
</evidence>
<dbReference type="EMBL" id="CP022957">
    <property type="protein sequence ID" value="ASV29228.1"/>
    <property type="molecule type" value="Genomic_DNA"/>
</dbReference>
<evidence type="ECO:0000256" key="4">
    <source>
        <dbReference type="ARBA" id="ARBA00012458"/>
    </source>
</evidence>
<dbReference type="PROSITE" id="PS50972">
    <property type="entry name" value="PTERIN_BINDING"/>
    <property type="match status" value="1"/>
</dbReference>
<evidence type="ECO:0000256" key="1">
    <source>
        <dbReference type="ARBA" id="ARBA00000012"/>
    </source>
</evidence>
<dbReference type="OrthoDB" id="9811744at2"/>
<evidence type="ECO:0000313" key="10">
    <source>
        <dbReference type="EMBL" id="ASV29228.1"/>
    </source>
</evidence>
<dbReference type="PROSITE" id="PS00792">
    <property type="entry name" value="DHPS_1"/>
    <property type="match status" value="1"/>
</dbReference>
<reference evidence="10 11" key="1">
    <citation type="submission" date="2017-08" db="EMBL/GenBank/DDBJ databases">
        <title>The complete genome sequence of Maribacter sp. B1, isolated from deep-sea sediment.</title>
        <authorList>
            <person name="Wu Y.-H."/>
            <person name="Cheng H."/>
            <person name="Xu X.-W."/>
        </authorList>
    </citation>
    <scope>NUCLEOTIDE SEQUENCE [LARGE SCALE GENOMIC DNA]</scope>
    <source>
        <strain evidence="10 11">B1</strain>
    </source>
</reference>
<name>A0A223V2J4_9FLAO</name>
<dbReference type="RefSeq" id="WP_094995861.1">
    <property type="nucleotide sequence ID" value="NZ_BMJL01000001.1"/>
</dbReference>
<accession>A0A223V2J4</accession>
<keyword evidence="11" id="KW-1185">Reference proteome</keyword>
<comment type="function">
    <text evidence="9">Catalyzes the condensation of para-aminobenzoate (pABA) with 6-hydroxymethyl-7,8-dihydropterin diphosphate (DHPt-PP) to form 7,8-dihydropteroate (H2Pte), the immediate precursor of folate derivatives.</text>
</comment>
<keyword evidence="8 9" id="KW-0289">Folate biosynthesis</keyword>
<dbReference type="KEGG" id="marb:CJ263_02745"/>
<dbReference type="GO" id="GO:0004156">
    <property type="term" value="F:dihydropteroate synthase activity"/>
    <property type="evidence" value="ECO:0007669"/>
    <property type="project" value="UniProtKB-EC"/>
</dbReference>
<dbReference type="InterPro" id="IPR011005">
    <property type="entry name" value="Dihydropteroate_synth-like_sf"/>
</dbReference>
<dbReference type="Proteomes" id="UP000215244">
    <property type="component" value="Chromosome"/>
</dbReference>
<keyword evidence="5 9" id="KW-0808">Transferase</keyword>
<dbReference type="GO" id="GO:0046654">
    <property type="term" value="P:tetrahydrofolate biosynthetic process"/>
    <property type="evidence" value="ECO:0007669"/>
    <property type="project" value="UniProtKB-UniPathway"/>
</dbReference>
<dbReference type="InterPro" id="IPR000489">
    <property type="entry name" value="Pterin-binding_dom"/>
</dbReference>
<dbReference type="CDD" id="cd00739">
    <property type="entry name" value="DHPS"/>
    <property type="match status" value="1"/>
</dbReference>
<evidence type="ECO:0000256" key="9">
    <source>
        <dbReference type="RuleBase" id="RU361205"/>
    </source>
</evidence>
<dbReference type="GO" id="GO:0046656">
    <property type="term" value="P:folic acid biosynthetic process"/>
    <property type="evidence" value="ECO:0007669"/>
    <property type="project" value="UniProtKB-KW"/>
</dbReference>
<dbReference type="GO" id="GO:0005829">
    <property type="term" value="C:cytosol"/>
    <property type="evidence" value="ECO:0007669"/>
    <property type="project" value="TreeGrafter"/>
</dbReference>
<evidence type="ECO:0000256" key="6">
    <source>
        <dbReference type="ARBA" id="ARBA00022723"/>
    </source>
</evidence>
<comment type="pathway">
    <text evidence="3 9">Cofactor biosynthesis; tetrahydrofolate biosynthesis; 7,8-dihydrofolate from 2-amino-4-hydroxy-6-hydroxymethyl-7,8-dihydropteridine diphosphate and 4-aminobenzoate: step 1/2.</text>
</comment>
<dbReference type="Gene3D" id="3.20.20.20">
    <property type="entry name" value="Dihydropteroate synthase-like"/>
    <property type="match status" value="1"/>
</dbReference>
<evidence type="ECO:0000256" key="3">
    <source>
        <dbReference type="ARBA" id="ARBA00004763"/>
    </source>
</evidence>
<dbReference type="Pfam" id="PF00809">
    <property type="entry name" value="Pterin_bind"/>
    <property type="match status" value="1"/>
</dbReference>
<evidence type="ECO:0000256" key="5">
    <source>
        <dbReference type="ARBA" id="ARBA00022679"/>
    </source>
</evidence>
<dbReference type="PANTHER" id="PTHR20941:SF1">
    <property type="entry name" value="FOLIC ACID SYNTHESIS PROTEIN FOL1"/>
    <property type="match status" value="1"/>
</dbReference>
<sequence>MTINCKGKLIDLTTPRVMGILNLTPDSFYDGGKFRKEKDILLHVENMLSLGATFIDLGAYSSRPGAEEVSTDEECKRLLPVLELILGQFPEALISIDTFRAHVAKEAIAIGASMINDISAGFMDESMLDVIAENHIPYIMMHMRGNPQTMQKKTSYDNLVRDIILYFSERLSVAKSKGIKDLIIDPGFGFSKTLEQNYELLNKLDLLKMIEKPLLVGVSRKSMIYKLLGTDAHHALNGTTALNMLALQKGANILRVHDIGEAMECIKIHKQLTA</sequence>
<keyword evidence="7 9" id="KW-0460">Magnesium</keyword>
<evidence type="ECO:0000256" key="2">
    <source>
        <dbReference type="ARBA" id="ARBA00001946"/>
    </source>
</evidence>
<dbReference type="GO" id="GO:0046872">
    <property type="term" value="F:metal ion binding"/>
    <property type="evidence" value="ECO:0007669"/>
    <property type="project" value="UniProtKB-KW"/>
</dbReference>
<dbReference type="SUPFAM" id="SSF51717">
    <property type="entry name" value="Dihydropteroate synthetase-like"/>
    <property type="match status" value="1"/>
</dbReference>
<keyword evidence="6 9" id="KW-0479">Metal-binding</keyword>
<dbReference type="PANTHER" id="PTHR20941">
    <property type="entry name" value="FOLATE SYNTHESIS PROTEINS"/>
    <property type="match status" value="1"/>
</dbReference>
<dbReference type="AlphaFoldDB" id="A0A223V2J4"/>
<evidence type="ECO:0000313" key="11">
    <source>
        <dbReference type="Proteomes" id="UP000215244"/>
    </source>
</evidence>
<gene>
    <name evidence="10" type="primary">folP</name>
    <name evidence="10" type="ORF">CJ263_02745</name>
</gene>
<dbReference type="NCBIfam" id="TIGR01496">
    <property type="entry name" value="DHPS"/>
    <property type="match status" value="1"/>
</dbReference>
<comment type="similarity">
    <text evidence="9">Belongs to the DHPS family.</text>
</comment>
<dbReference type="EC" id="2.5.1.15" evidence="4 9"/>
<comment type="cofactor">
    <cofactor evidence="2 9">
        <name>Mg(2+)</name>
        <dbReference type="ChEBI" id="CHEBI:18420"/>
    </cofactor>
</comment>
<protein>
    <recommendedName>
        <fullName evidence="4 9">Dihydropteroate synthase</fullName>
        <shortName evidence="9">DHPS</shortName>
        <ecNumber evidence="4 9">2.5.1.15</ecNumber>
    </recommendedName>
    <alternativeName>
        <fullName evidence="9">Dihydropteroate pyrophosphorylase</fullName>
    </alternativeName>
</protein>
<evidence type="ECO:0000256" key="7">
    <source>
        <dbReference type="ARBA" id="ARBA00022842"/>
    </source>
</evidence>
<dbReference type="InterPro" id="IPR006390">
    <property type="entry name" value="DHP_synth_dom"/>
</dbReference>
<proteinExistence type="inferred from homology"/>
<dbReference type="UniPathway" id="UPA00077">
    <property type="reaction ID" value="UER00156"/>
</dbReference>
<organism evidence="10 11">
    <name type="scientific">Maribacter cobaltidurans</name>
    <dbReference type="NCBI Taxonomy" id="1178778"/>
    <lineage>
        <taxon>Bacteria</taxon>
        <taxon>Pseudomonadati</taxon>
        <taxon>Bacteroidota</taxon>
        <taxon>Flavobacteriia</taxon>
        <taxon>Flavobacteriales</taxon>
        <taxon>Flavobacteriaceae</taxon>
        <taxon>Maribacter</taxon>
    </lineage>
</organism>
<comment type="catalytic activity">
    <reaction evidence="1">
        <text>(7,8-dihydropterin-6-yl)methyl diphosphate + 4-aminobenzoate = 7,8-dihydropteroate + diphosphate</text>
        <dbReference type="Rhea" id="RHEA:19949"/>
        <dbReference type="ChEBI" id="CHEBI:17836"/>
        <dbReference type="ChEBI" id="CHEBI:17839"/>
        <dbReference type="ChEBI" id="CHEBI:33019"/>
        <dbReference type="ChEBI" id="CHEBI:72950"/>
        <dbReference type="EC" id="2.5.1.15"/>
    </reaction>
</comment>